<dbReference type="InterPro" id="IPR011577">
    <property type="entry name" value="Cyt_b561_bac/Ni-Hgenase"/>
</dbReference>
<dbReference type="Proteomes" id="UP000294498">
    <property type="component" value="Unassembled WGS sequence"/>
</dbReference>
<proteinExistence type="predicted"/>
<feature type="transmembrane region" description="Helical" evidence="7">
    <location>
        <begin position="180"/>
        <end position="202"/>
    </location>
</feature>
<evidence type="ECO:0000256" key="2">
    <source>
        <dbReference type="ARBA" id="ARBA00022475"/>
    </source>
</evidence>
<feature type="region of interest" description="Disordered" evidence="6">
    <location>
        <begin position="263"/>
        <end position="316"/>
    </location>
</feature>
<feature type="compositionally biased region" description="Low complexity" evidence="6">
    <location>
        <begin position="281"/>
        <end position="297"/>
    </location>
</feature>
<keyword evidence="4 7" id="KW-1133">Transmembrane helix</keyword>
<feature type="transmembrane region" description="Helical" evidence="7">
    <location>
        <begin position="74"/>
        <end position="94"/>
    </location>
</feature>
<keyword evidence="5 7" id="KW-0472">Membrane</keyword>
<evidence type="ECO:0000256" key="3">
    <source>
        <dbReference type="ARBA" id="ARBA00022692"/>
    </source>
</evidence>
<evidence type="ECO:0000313" key="10">
    <source>
        <dbReference type="EMBL" id="TDX01978.1"/>
    </source>
</evidence>
<evidence type="ECO:0000256" key="5">
    <source>
        <dbReference type="ARBA" id="ARBA00023136"/>
    </source>
</evidence>
<comment type="subcellular location">
    <subcellularLocation>
        <location evidence="1">Cell membrane</location>
        <topology evidence="1">Multi-pass membrane protein</topology>
    </subcellularLocation>
</comment>
<keyword evidence="11" id="KW-1185">Reference proteome</keyword>
<feature type="domain" description="Oxidoreductase molybdopterin-binding" evidence="8">
    <location>
        <begin position="420"/>
        <end position="564"/>
    </location>
</feature>
<keyword evidence="3 7" id="KW-0812">Transmembrane</keyword>
<accession>A0A4R8DVM6</accession>
<dbReference type="InterPro" id="IPR036374">
    <property type="entry name" value="OxRdtase_Mopterin-bd_sf"/>
</dbReference>
<evidence type="ECO:0000259" key="9">
    <source>
        <dbReference type="Pfam" id="PF01292"/>
    </source>
</evidence>
<dbReference type="PANTHER" id="PTHR30485">
    <property type="entry name" value="NI/FE-HYDROGENASE 1 B-TYPE CYTOCHROME SUBUNIT"/>
    <property type="match status" value="1"/>
</dbReference>
<feature type="domain" description="Cytochrome b561 bacterial/Ni-hydrogenase" evidence="9">
    <location>
        <begin position="11"/>
        <end position="212"/>
    </location>
</feature>
<name>A0A4R8DVM6_9BACT</name>
<dbReference type="Pfam" id="PF01292">
    <property type="entry name" value="Ni_hydr_CYTB"/>
    <property type="match status" value="1"/>
</dbReference>
<evidence type="ECO:0000313" key="11">
    <source>
        <dbReference type="Proteomes" id="UP000294498"/>
    </source>
</evidence>
<evidence type="ECO:0000256" key="6">
    <source>
        <dbReference type="SAM" id="MobiDB-lite"/>
    </source>
</evidence>
<dbReference type="GO" id="GO:0005886">
    <property type="term" value="C:plasma membrane"/>
    <property type="evidence" value="ECO:0007669"/>
    <property type="project" value="UniProtKB-SubCell"/>
</dbReference>
<dbReference type="InterPro" id="IPR016174">
    <property type="entry name" value="Di-haem_cyt_TM"/>
</dbReference>
<feature type="transmembrane region" description="Helical" evidence="7">
    <location>
        <begin position="335"/>
        <end position="356"/>
    </location>
</feature>
<reference evidence="10 11" key="1">
    <citation type="submission" date="2019-03" db="EMBL/GenBank/DDBJ databases">
        <title>Genomic Encyclopedia of Type Strains, Phase IV (KMG-IV): sequencing the most valuable type-strain genomes for metagenomic binning, comparative biology and taxonomic classification.</title>
        <authorList>
            <person name="Goeker M."/>
        </authorList>
    </citation>
    <scope>NUCLEOTIDE SEQUENCE [LARGE SCALE GENOMIC DNA]</scope>
    <source>
        <strain evidence="10 11">DSM 100059</strain>
    </source>
</reference>
<keyword evidence="2" id="KW-1003">Cell membrane</keyword>
<feature type="transmembrane region" description="Helical" evidence="7">
    <location>
        <begin position="140"/>
        <end position="160"/>
    </location>
</feature>
<feature type="compositionally biased region" description="Low complexity" evidence="6">
    <location>
        <begin position="263"/>
        <end position="273"/>
    </location>
</feature>
<organism evidence="10 11">
    <name type="scientific">Dinghuibacter silviterrae</name>
    <dbReference type="NCBI Taxonomy" id="1539049"/>
    <lineage>
        <taxon>Bacteria</taxon>
        <taxon>Pseudomonadati</taxon>
        <taxon>Bacteroidota</taxon>
        <taxon>Chitinophagia</taxon>
        <taxon>Chitinophagales</taxon>
        <taxon>Chitinophagaceae</taxon>
        <taxon>Dinghuibacter</taxon>
    </lineage>
</organism>
<gene>
    <name evidence="10" type="ORF">EDB95_3025</name>
</gene>
<dbReference type="Pfam" id="PF00174">
    <property type="entry name" value="Oxidored_molyb"/>
    <property type="match status" value="1"/>
</dbReference>
<protein>
    <submittedName>
        <fullName evidence="10">DMSO/TMAO reductase YedYZ molybdopterin-dependent catalytic subunit</fullName>
    </submittedName>
</protein>
<dbReference type="EMBL" id="SODV01000001">
    <property type="protein sequence ID" value="TDX01978.1"/>
    <property type="molecule type" value="Genomic_DNA"/>
</dbReference>
<feature type="transmembrane region" description="Helical" evidence="7">
    <location>
        <begin position="20"/>
        <end position="38"/>
    </location>
</feature>
<dbReference type="InterPro" id="IPR000572">
    <property type="entry name" value="OxRdtase_Mopterin-bd_dom"/>
</dbReference>
<evidence type="ECO:0000256" key="1">
    <source>
        <dbReference type="ARBA" id="ARBA00004651"/>
    </source>
</evidence>
<evidence type="ECO:0000256" key="7">
    <source>
        <dbReference type="SAM" id="Phobius"/>
    </source>
</evidence>
<dbReference type="GO" id="GO:0020037">
    <property type="term" value="F:heme binding"/>
    <property type="evidence" value="ECO:0007669"/>
    <property type="project" value="TreeGrafter"/>
</dbReference>
<evidence type="ECO:0000256" key="4">
    <source>
        <dbReference type="ARBA" id="ARBA00022989"/>
    </source>
</evidence>
<sequence length="575" mass="63552">MPKTTRIKEKHPLAIRWFHWVNFPILFLMIWSGLLIYWGNDVYSITLFGHTYVRFFPEWIYRLLHIPFRLAEGMAFHFLFMWVFFINGLLYVLYTAFSGEWRELLPNRHSFREAWAVLLHDLHLRHSLPPQGKFNAAQRIAYSGIIVMGLGSILTGLAIYKPVQLYWLCWLCGGYHVARIIHFILTLGYCVFFVVHVVQVILAGWNNFRAMVVGFEVVREKPGAGVAPAALSDGVAGASPAAAAAADALPASPAPPDAAPANANALAAAHAATPPAPPVTEPSASAAPPAAHTATPPVSGAATPSAPHDAPLPAPRPAFIPEGFSVQDSALRRRAFLSFGVFAGVGLAGFGLWKWLYDAPMETPSATKGARGPLRAVLNTNERIFRGIFSNGHPVRTYPKSEAVHPNRVRFTGNFGLSGTIDPAQWRLEVQRLSGTPLAIGIDELKTLPRTEITYMFKCIEGWDQVSNWAGVRFSDFVAHFGLEREAALDYIGFSTPDDAYYVGIDRASALHPQTLLAYEMKGRPLTMPHGAPLRLIIPVKYGIKNLKRIGHIKFSNQRPADYWAEQGYDYYAGL</sequence>
<dbReference type="PANTHER" id="PTHR30485:SF1">
    <property type="entry name" value="CYTOCHROME YDHU-RELATED"/>
    <property type="match status" value="1"/>
</dbReference>
<dbReference type="SUPFAM" id="SSF56524">
    <property type="entry name" value="Oxidoreductase molybdopterin-binding domain"/>
    <property type="match status" value="1"/>
</dbReference>
<dbReference type="AlphaFoldDB" id="A0A4R8DVM6"/>
<dbReference type="InterPro" id="IPR051542">
    <property type="entry name" value="Hydrogenase_cytochrome"/>
</dbReference>
<dbReference type="RefSeq" id="WP_246073645.1">
    <property type="nucleotide sequence ID" value="NZ_SODV01000001.1"/>
</dbReference>
<evidence type="ECO:0000259" key="8">
    <source>
        <dbReference type="Pfam" id="PF00174"/>
    </source>
</evidence>
<dbReference type="SUPFAM" id="SSF81342">
    <property type="entry name" value="Transmembrane di-heme cytochromes"/>
    <property type="match status" value="1"/>
</dbReference>
<dbReference type="GO" id="GO:0009055">
    <property type="term" value="F:electron transfer activity"/>
    <property type="evidence" value="ECO:0007669"/>
    <property type="project" value="InterPro"/>
</dbReference>
<dbReference type="GO" id="GO:0022904">
    <property type="term" value="P:respiratory electron transport chain"/>
    <property type="evidence" value="ECO:0007669"/>
    <property type="project" value="InterPro"/>
</dbReference>
<dbReference type="Gene3D" id="3.90.420.10">
    <property type="entry name" value="Oxidoreductase, molybdopterin-binding domain"/>
    <property type="match status" value="1"/>
</dbReference>
<comment type="caution">
    <text evidence="10">The sequence shown here is derived from an EMBL/GenBank/DDBJ whole genome shotgun (WGS) entry which is preliminary data.</text>
</comment>
<dbReference type="Gene3D" id="1.20.950.20">
    <property type="entry name" value="Transmembrane di-heme cytochromes, Chain C"/>
    <property type="match status" value="1"/>
</dbReference>